<accession>A0ACC3BE08</accession>
<evidence type="ECO:0000313" key="2">
    <source>
        <dbReference type="Proteomes" id="UP001177260"/>
    </source>
</evidence>
<organism evidence="1 2">
    <name type="scientific">Aspergillus melleus</name>
    <dbReference type="NCBI Taxonomy" id="138277"/>
    <lineage>
        <taxon>Eukaryota</taxon>
        <taxon>Fungi</taxon>
        <taxon>Dikarya</taxon>
        <taxon>Ascomycota</taxon>
        <taxon>Pezizomycotina</taxon>
        <taxon>Eurotiomycetes</taxon>
        <taxon>Eurotiomycetidae</taxon>
        <taxon>Eurotiales</taxon>
        <taxon>Aspergillaceae</taxon>
        <taxon>Aspergillus</taxon>
        <taxon>Aspergillus subgen. Circumdati</taxon>
    </lineage>
</organism>
<evidence type="ECO:0000313" key="1">
    <source>
        <dbReference type="EMBL" id="KAK1149033.1"/>
    </source>
</evidence>
<keyword evidence="2" id="KW-1185">Reference proteome</keyword>
<sequence>MTVITFALDTAKICRTIKKTGSSDPYLEQNTLDIKEIFNDVEKVLNQIPTQPTDAEGRLRDLATKCMAYAEDVKKELAYTSPKPSEGFATVRSTARTIRRKGRIDNLTQRLQAAESTMKSSLLAHILSDCMQSKALNISTYDTLSKHHKAFLANTHHIQNLLAEFRASEKTQAYEKLLCSVKYAEMNIRKTSISHRHDETFEWIFPDERSKSGSEADDSGENTDILIEPIGVSASYAKLQRLKEREIPQKVKEAGFLEWLEEDRRCLYWVNGKPGSGKSTFMKFIDNDERTKKALRIWQPKCNIISHFLWKPGTEDQKSLKWMLCSLFYQVLCEERDLALGFLRDDPSLVYRNDITDWDVEDLILLVFKAFRRSSSAYLVLLDGLDELSQPDRGSSKLFPLLESLTAMERIKLCVSSRPERPFSDKFESVPSLSMQDLTHGDIFKYTTDFLGGLQLQPHDELHREICDTVIFKAEGVFIWVYVVLQSIKHGIEQYGETWDAIYDRITKLPPDLLKLYKDMWARLGEVNDRYVKIAARYFQYLRIAFAQDQNIAAISLLTDDSALDTFTRPNAIPCIEKYIKMCQDTAKTLMPVSAGLLEVRPLKRVKAEHHASGSEDKQKLPQWTEDRVEFIHRTAVDFLDSNEGKELFEKHTLGSEHLLSLSVKAQLALRSVTRYETHPLASVWELLSVGNYTEDPLQPDGILPLIHQCAANESRELVRPPYSISHENFFLFEASYHCYYEYVGNFLESSGHYNLTASIYVLIGACGWPFAIVDIPSPYTRYLAIKGFLQKNCQLASKSSNAPKTRSASEGIMLAWRCFLLHELSGKRRFEGIDGKIVEEILEMFIKCGVMLESPGPKYLVAATRGSLHIVKSASDQERVPGYHSCHPQSPVPTISTIYTEVNDAFLLRQLLEKISGTSELASSQGKKASTRPILADNGLNLRTLNTATFFQIKISEDGQESFENWILDVGSRLSDNAFPDEQPSFLQAVDLGELKNTHEALEKIGYDLPAVNKAYDCLHTWC</sequence>
<protein>
    <submittedName>
        <fullName evidence="1">Uncharacterized protein</fullName>
    </submittedName>
</protein>
<dbReference type="EMBL" id="JAOPJF010000005">
    <property type="protein sequence ID" value="KAK1149033.1"/>
    <property type="molecule type" value="Genomic_DNA"/>
</dbReference>
<name>A0ACC3BE08_9EURO</name>
<reference evidence="1 2" key="1">
    <citation type="journal article" date="2023" name="ACS Omega">
        <title>Identification of the Neoaspergillic Acid Biosynthesis Gene Cluster by Establishing an In Vitro CRISPR-Ribonucleoprotein Genetic System in Aspergillus melleus.</title>
        <authorList>
            <person name="Yuan B."/>
            <person name="Grau M.F."/>
            <person name="Murata R.M."/>
            <person name="Torok T."/>
            <person name="Venkateswaran K."/>
            <person name="Stajich J.E."/>
            <person name="Wang C.C.C."/>
        </authorList>
    </citation>
    <scope>NUCLEOTIDE SEQUENCE [LARGE SCALE GENOMIC DNA]</scope>
    <source>
        <strain evidence="1 2">IMV 1140</strain>
    </source>
</reference>
<gene>
    <name evidence="1" type="ORF">N8T08_007710</name>
</gene>
<proteinExistence type="predicted"/>
<comment type="caution">
    <text evidence="1">The sequence shown here is derived from an EMBL/GenBank/DDBJ whole genome shotgun (WGS) entry which is preliminary data.</text>
</comment>
<dbReference type="Proteomes" id="UP001177260">
    <property type="component" value="Unassembled WGS sequence"/>
</dbReference>